<proteinExistence type="predicted"/>
<feature type="transmembrane region" description="Helical" evidence="7">
    <location>
        <begin position="325"/>
        <end position="346"/>
    </location>
</feature>
<feature type="transmembrane region" description="Helical" evidence="7">
    <location>
        <begin position="153"/>
        <end position="173"/>
    </location>
</feature>
<dbReference type="Pfam" id="PF07690">
    <property type="entry name" value="MFS_1"/>
    <property type="match status" value="1"/>
</dbReference>
<dbReference type="Gene3D" id="1.20.1250.20">
    <property type="entry name" value="MFS general substrate transporter like domains"/>
    <property type="match status" value="1"/>
</dbReference>
<dbReference type="PANTHER" id="PTHR42718">
    <property type="entry name" value="MAJOR FACILITATOR SUPERFAMILY MULTIDRUG TRANSPORTER MFSC"/>
    <property type="match status" value="1"/>
</dbReference>
<feature type="transmembrane region" description="Helical" evidence="7">
    <location>
        <begin position="417"/>
        <end position="442"/>
    </location>
</feature>
<keyword evidence="3 7" id="KW-0812">Transmembrane</keyword>
<feature type="domain" description="Major facilitator superfamily (MFS) profile" evidence="8">
    <location>
        <begin position="57"/>
        <end position="533"/>
    </location>
</feature>
<feature type="transmembrane region" description="Helical" evidence="7">
    <location>
        <begin position="391"/>
        <end position="411"/>
    </location>
</feature>
<comment type="subcellular location">
    <subcellularLocation>
        <location evidence="1">Membrane</location>
        <topology evidence="1">Multi-pass membrane protein</topology>
    </subcellularLocation>
</comment>
<organism evidence="9 10">
    <name type="scientific">Apiospora hydei</name>
    <dbReference type="NCBI Taxonomy" id="1337664"/>
    <lineage>
        <taxon>Eukaryota</taxon>
        <taxon>Fungi</taxon>
        <taxon>Dikarya</taxon>
        <taxon>Ascomycota</taxon>
        <taxon>Pezizomycotina</taxon>
        <taxon>Sordariomycetes</taxon>
        <taxon>Xylariomycetidae</taxon>
        <taxon>Amphisphaeriales</taxon>
        <taxon>Apiosporaceae</taxon>
        <taxon>Apiospora</taxon>
    </lineage>
</organism>
<evidence type="ECO:0000256" key="1">
    <source>
        <dbReference type="ARBA" id="ARBA00004141"/>
    </source>
</evidence>
<sequence length="558" mass="59728">MIERAKYEPALGGAQDVEKAEPQENESFGEGDPPAAHTTDDDTRPTLPLSKAKSIALVATVTGAAFLNTLSIQAVVIILPTLGAELNIPDSRLQWIVSAYSLTFGCFLLLWGRIADLYGKRIIFILGSAFVAATLIANPFLPNEIAFDIFRGLQGLGAAANVPTAIGILGVTFPPGKAKNYAFSAYASGAPLGSIFGNLLGGIIASYANWKWVFGALAGISCLVAVAGVFFIPPQPPNPSTQKRNASLWTSVDWFGGFLITAGLLALLFALTEGNVVGWQTIWIYMLMVIAGLLIAIFAAWQWYLETHSNTRSPLMKVSVFKSGMFSMAMLIMMIFFAVFNDWIVYATYFFQDYQGLSPLQTTLRFIPTGVCGVFVALVVSRLISRVPTYILLIIGNISVGISCLLFAIPIPSDTSYFAFGFPAMILGVVGADITWPCLTLFTSASLPQEDQALGGALINASGQLGRSIGLAITTAAQTAIMARERGVSVEQSGKVLPWDPPSLVGLRDANWLNFALAMFCTVLVGLTFRGTGIVGKIEKPVEGRGEEATTSGDDVRR</sequence>
<evidence type="ECO:0000256" key="6">
    <source>
        <dbReference type="SAM" id="MobiDB-lite"/>
    </source>
</evidence>
<reference evidence="9 10" key="1">
    <citation type="submission" date="2023-01" db="EMBL/GenBank/DDBJ databases">
        <title>Analysis of 21 Apiospora genomes using comparative genomics revels a genus with tremendous synthesis potential of carbohydrate active enzymes and secondary metabolites.</title>
        <authorList>
            <person name="Sorensen T."/>
        </authorList>
    </citation>
    <scope>NUCLEOTIDE SEQUENCE [LARGE SCALE GENOMIC DNA]</scope>
    <source>
        <strain evidence="9 10">CBS 114990</strain>
    </source>
</reference>
<keyword evidence="2" id="KW-0813">Transport</keyword>
<name>A0ABR1WNV1_9PEZI</name>
<dbReference type="InterPro" id="IPR020846">
    <property type="entry name" value="MFS_dom"/>
</dbReference>
<dbReference type="InterPro" id="IPR011701">
    <property type="entry name" value="MFS"/>
</dbReference>
<feature type="transmembrane region" description="Helical" evidence="7">
    <location>
        <begin position="123"/>
        <end position="141"/>
    </location>
</feature>
<gene>
    <name evidence="9" type="ORF">PG997_006480</name>
</gene>
<dbReference type="InterPro" id="IPR036259">
    <property type="entry name" value="MFS_trans_sf"/>
</dbReference>
<evidence type="ECO:0000256" key="4">
    <source>
        <dbReference type="ARBA" id="ARBA00022989"/>
    </source>
</evidence>
<evidence type="ECO:0000313" key="10">
    <source>
        <dbReference type="Proteomes" id="UP001433268"/>
    </source>
</evidence>
<feature type="transmembrane region" description="Helical" evidence="7">
    <location>
        <begin position="185"/>
        <end position="206"/>
    </location>
</feature>
<dbReference type="CDD" id="cd17476">
    <property type="entry name" value="MFS_Amf1_MDR_like"/>
    <property type="match status" value="1"/>
</dbReference>
<feature type="transmembrane region" description="Helical" evidence="7">
    <location>
        <begin position="93"/>
        <end position="111"/>
    </location>
</feature>
<dbReference type="Gene3D" id="1.20.1720.10">
    <property type="entry name" value="Multidrug resistance protein D"/>
    <property type="match status" value="1"/>
</dbReference>
<dbReference type="PANTHER" id="PTHR42718:SF9">
    <property type="entry name" value="MAJOR FACILITATOR SUPERFAMILY MULTIDRUG TRANSPORTER MFSC"/>
    <property type="match status" value="1"/>
</dbReference>
<accession>A0ABR1WNV1</accession>
<dbReference type="Proteomes" id="UP001433268">
    <property type="component" value="Unassembled WGS sequence"/>
</dbReference>
<feature type="transmembrane region" description="Helical" evidence="7">
    <location>
        <begin position="282"/>
        <end position="304"/>
    </location>
</feature>
<keyword evidence="5 7" id="KW-0472">Membrane</keyword>
<keyword evidence="4 7" id="KW-1133">Transmembrane helix</keyword>
<feature type="region of interest" description="Disordered" evidence="6">
    <location>
        <begin position="1"/>
        <end position="45"/>
    </location>
</feature>
<dbReference type="GeneID" id="92043855"/>
<evidence type="ECO:0000259" key="8">
    <source>
        <dbReference type="PROSITE" id="PS50850"/>
    </source>
</evidence>
<evidence type="ECO:0000313" key="9">
    <source>
        <dbReference type="EMBL" id="KAK8085209.1"/>
    </source>
</evidence>
<evidence type="ECO:0000256" key="2">
    <source>
        <dbReference type="ARBA" id="ARBA00022448"/>
    </source>
</evidence>
<dbReference type="PROSITE" id="PS50850">
    <property type="entry name" value="MFS"/>
    <property type="match status" value="1"/>
</dbReference>
<keyword evidence="10" id="KW-1185">Reference proteome</keyword>
<comment type="caution">
    <text evidence="9">The sequence shown here is derived from an EMBL/GenBank/DDBJ whole genome shotgun (WGS) entry which is preliminary data.</text>
</comment>
<feature type="transmembrane region" description="Helical" evidence="7">
    <location>
        <begin position="54"/>
        <end position="81"/>
    </location>
</feature>
<feature type="transmembrane region" description="Helical" evidence="7">
    <location>
        <begin position="212"/>
        <end position="232"/>
    </location>
</feature>
<dbReference type="RefSeq" id="XP_066669718.1">
    <property type="nucleotide sequence ID" value="XM_066810795.1"/>
</dbReference>
<feature type="transmembrane region" description="Helical" evidence="7">
    <location>
        <begin position="366"/>
        <end position="384"/>
    </location>
</feature>
<dbReference type="EMBL" id="JAQQWN010000005">
    <property type="protein sequence ID" value="KAK8085209.1"/>
    <property type="molecule type" value="Genomic_DNA"/>
</dbReference>
<dbReference type="SUPFAM" id="SSF103473">
    <property type="entry name" value="MFS general substrate transporter"/>
    <property type="match status" value="2"/>
</dbReference>
<protein>
    <submittedName>
        <fullName evidence="9">Major facilitator superfamily transporter</fullName>
    </submittedName>
</protein>
<evidence type="ECO:0000256" key="3">
    <source>
        <dbReference type="ARBA" id="ARBA00022692"/>
    </source>
</evidence>
<evidence type="ECO:0000256" key="5">
    <source>
        <dbReference type="ARBA" id="ARBA00023136"/>
    </source>
</evidence>
<evidence type="ECO:0000256" key="7">
    <source>
        <dbReference type="SAM" id="Phobius"/>
    </source>
</evidence>
<feature type="transmembrane region" description="Helical" evidence="7">
    <location>
        <begin position="252"/>
        <end position="270"/>
    </location>
</feature>